<sequence length="50" mass="5539">MCEAVAPNHFEVDDEAEVTLLVEEVTEKDRALIEEAVRACPALALRLEEA</sequence>
<gene>
    <name evidence="1" type="ORF">E1288_44540</name>
</gene>
<dbReference type="Pfam" id="PF13370">
    <property type="entry name" value="Fer4_13"/>
    <property type="match status" value="1"/>
</dbReference>
<proteinExistence type="predicted"/>
<keyword evidence="2" id="KW-1185">Reference proteome</keyword>
<dbReference type="SUPFAM" id="SSF54862">
    <property type="entry name" value="4Fe-4S ferredoxins"/>
    <property type="match status" value="1"/>
</dbReference>
<evidence type="ECO:0000313" key="2">
    <source>
        <dbReference type="Proteomes" id="UP000294947"/>
    </source>
</evidence>
<dbReference type="EMBL" id="SMKW01000145">
    <property type="protein sequence ID" value="TDD34362.1"/>
    <property type="molecule type" value="Genomic_DNA"/>
</dbReference>
<protein>
    <submittedName>
        <fullName evidence="1">Ferredoxin</fullName>
    </submittedName>
</protein>
<dbReference type="Proteomes" id="UP000294947">
    <property type="component" value="Unassembled WGS sequence"/>
</dbReference>
<dbReference type="Gene3D" id="3.30.70.20">
    <property type="match status" value="1"/>
</dbReference>
<evidence type="ECO:0000313" key="1">
    <source>
        <dbReference type="EMBL" id="TDD34362.1"/>
    </source>
</evidence>
<comment type="caution">
    <text evidence="1">The sequence shown here is derived from an EMBL/GenBank/DDBJ whole genome shotgun (WGS) entry which is preliminary data.</text>
</comment>
<reference evidence="1 2" key="1">
    <citation type="submission" date="2019-03" db="EMBL/GenBank/DDBJ databases">
        <title>Draft genome sequences of novel Actinobacteria.</title>
        <authorList>
            <person name="Sahin N."/>
            <person name="Ay H."/>
            <person name="Saygin H."/>
        </authorList>
    </citation>
    <scope>NUCLEOTIDE SEQUENCE [LARGE SCALE GENOMIC DNA]</scope>
    <source>
        <strain evidence="1 2">7K502</strain>
    </source>
</reference>
<dbReference type="AlphaFoldDB" id="A0A4R4XUT9"/>
<accession>A0A4R4XUT9</accession>
<name>A0A4R4XUT9_9PSEU</name>
<organism evidence="1 2">
    <name type="scientific">Saccharopolyspora elongata</name>
    <dbReference type="NCBI Taxonomy" id="2530387"/>
    <lineage>
        <taxon>Bacteria</taxon>
        <taxon>Bacillati</taxon>
        <taxon>Actinomycetota</taxon>
        <taxon>Actinomycetes</taxon>
        <taxon>Pseudonocardiales</taxon>
        <taxon>Pseudonocardiaceae</taxon>
        <taxon>Saccharopolyspora</taxon>
    </lineage>
</organism>